<protein>
    <submittedName>
        <fullName evidence="1">Uncharacterized protein</fullName>
    </submittedName>
</protein>
<dbReference type="RefSeq" id="WP_184692270.1">
    <property type="nucleotide sequence ID" value="NZ_JACHJN010000005.1"/>
</dbReference>
<evidence type="ECO:0000313" key="1">
    <source>
        <dbReference type="EMBL" id="MBB5957356.1"/>
    </source>
</evidence>
<dbReference type="EMBL" id="JACHJN010000005">
    <property type="protein sequence ID" value="MBB5957356.1"/>
    <property type="molecule type" value="Genomic_DNA"/>
</dbReference>
<accession>A0A841CPC1</accession>
<organism evidence="1 2">
    <name type="scientific">Saccharothrix tamanrassetensis</name>
    <dbReference type="NCBI Taxonomy" id="1051531"/>
    <lineage>
        <taxon>Bacteria</taxon>
        <taxon>Bacillati</taxon>
        <taxon>Actinomycetota</taxon>
        <taxon>Actinomycetes</taxon>
        <taxon>Pseudonocardiales</taxon>
        <taxon>Pseudonocardiaceae</taxon>
        <taxon>Saccharothrix</taxon>
    </lineage>
</organism>
<name>A0A841CPC1_9PSEU</name>
<keyword evidence="2" id="KW-1185">Reference proteome</keyword>
<sequence>MTRTTCSHPVGGSSRRQWVVVVPLAGDDRLYRWHGLCGRVRLWWSTLGDGPNVALVFHFVQKEAAMIARRLTRRIVGWTVALNCAMAFAASVSASATTYTAGIREYEPDYTCEDLHWVEDTLEGAQCSPEHTGPIVEAFDIEGRMQGVPVTFHCESGFGIVDTIRGFDCERVRTSDRR</sequence>
<dbReference type="AlphaFoldDB" id="A0A841CPC1"/>
<reference evidence="1 2" key="1">
    <citation type="submission" date="2020-08" db="EMBL/GenBank/DDBJ databases">
        <title>Genomic Encyclopedia of Type Strains, Phase III (KMG-III): the genomes of soil and plant-associated and newly described type strains.</title>
        <authorList>
            <person name="Whitman W."/>
        </authorList>
    </citation>
    <scope>NUCLEOTIDE SEQUENCE [LARGE SCALE GENOMIC DNA]</scope>
    <source>
        <strain evidence="1 2">CECT 8640</strain>
    </source>
</reference>
<proteinExistence type="predicted"/>
<comment type="caution">
    <text evidence="1">The sequence shown here is derived from an EMBL/GenBank/DDBJ whole genome shotgun (WGS) entry which is preliminary data.</text>
</comment>
<dbReference type="Proteomes" id="UP000547510">
    <property type="component" value="Unassembled WGS sequence"/>
</dbReference>
<evidence type="ECO:0000313" key="2">
    <source>
        <dbReference type="Proteomes" id="UP000547510"/>
    </source>
</evidence>
<gene>
    <name evidence="1" type="ORF">FHS29_003949</name>
</gene>